<sequence length="350" mass="37077">MGLVDYGSDSDDGQEVQQQPAAKPSGLASMLPPPKKASRLGSMLPPPKKGGPRKIMVNLPELSKEGIEDIGEPNQKKPRIGGGASGLSALLPAPKRAPAAPAPAPPSEDSSSTEESTNIGQAKRSTFLSTTMPALAPRQIKSGYATPKPKPKAPAPSVPLFSLPTLPTEDRNTGTFDASSYKPIIATTPLPKPSLAPTASPPLADTTPAPALVDSNDMYAPNALNGLYPNQVAAAYTNYNPQAGGHAQMASQLGVDEAVLEKYEGRRRKGQKPITANIIDYNVEEQYNLNEELLRTGQLQPQTQPVRAIAPGRHQLSSLVNAAHSQKESLEENFAQGRKNKSEGGQKYGW</sequence>
<evidence type="ECO:0000313" key="2">
    <source>
        <dbReference type="EMBL" id="GAO48816.1"/>
    </source>
</evidence>
<reference evidence="2 3" key="2">
    <citation type="journal article" date="2014" name="J. Gen. Appl. Microbiol.">
        <title>The early diverging ascomycetous budding yeast Saitoella complicata has three histone deacetylases belonging to the Clr6, Hos2, and Rpd3 lineages.</title>
        <authorList>
            <person name="Nishida H."/>
            <person name="Matsumoto T."/>
            <person name="Kondo S."/>
            <person name="Hamamoto M."/>
            <person name="Yoshikawa H."/>
        </authorList>
    </citation>
    <scope>NUCLEOTIDE SEQUENCE [LARGE SCALE GENOMIC DNA]</scope>
    <source>
        <strain evidence="2 3">NRRL Y-17804</strain>
    </source>
</reference>
<dbReference type="RefSeq" id="XP_019024753.1">
    <property type="nucleotide sequence ID" value="XM_019170438.1"/>
</dbReference>
<protein>
    <recommendedName>
        <fullName evidence="4">Mitotic checkpoint regulator, MAD2B-interacting-domain-containing protein</fullName>
    </recommendedName>
</protein>
<feature type="region of interest" description="Disordered" evidence="1">
    <location>
        <begin position="320"/>
        <end position="350"/>
    </location>
</feature>
<dbReference type="PANTHER" id="PTHR13621">
    <property type="entry name" value="PROLINE-RICH PROTEIN PRCC"/>
    <property type="match status" value="1"/>
</dbReference>
<dbReference type="OrthoDB" id="2555634at2759"/>
<feature type="compositionally biased region" description="Low complexity" evidence="1">
    <location>
        <begin position="86"/>
        <end position="99"/>
    </location>
</feature>
<reference evidence="2 3" key="3">
    <citation type="journal article" date="2015" name="Genome Announc.">
        <title>Draft Genome Sequence of the Archiascomycetous Yeast Saitoella complicata.</title>
        <authorList>
            <person name="Yamauchi K."/>
            <person name="Kondo S."/>
            <person name="Hamamoto M."/>
            <person name="Takahashi Y."/>
            <person name="Ogura Y."/>
            <person name="Hayashi T."/>
            <person name="Nishida H."/>
        </authorList>
    </citation>
    <scope>NUCLEOTIDE SEQUENCE [LARGE SCALE GENOMIC DNA]</scope>
    <source>
        <strain evidence="2 3">NRRL Y-17804</strain>
    </source>
</reference>
<dbReference type="PANTHER" id="PTHR13621:SF2">
    <property type="entry name" value="PROLINE-RICH PROTEIN PRCC"/>
    <property type="match status" value="1"/>
</dbReference>
<proteinExistence type="predicted"/>
<evidence type="ECO:0008006" key="4">
    <source>
        <dbReference type="Google" id="ProtNLM"/>
    </source>
</evidence>
<dbReference type="Pfam" id="PF10253">
    <property type="entry name" value="PRCC"/>
    <property type="match status" value="1"/>
</dbReference>
<dbReference type="OMA" id="KPLMFRP"/>
<evidence type="ECO:0000256" key="1">
    <source>
        <dbReference type="SAM" id="MobiDB-lite"/>
    </source>
</evidence>
<gene>
    <name evidence="2" type="ORF">G7K_2985-t1</name>
</gene>
<feature type="compositionally biased region" description="Polar residues" evidence="1">
    <location>
        <begin position="118"/>
        <end position="132"/>
    </location>
</feature>
<reference evidence="2 3" key="1">
    <citation type="journal article" date="2011" name="J. Gen. Appl. Microbiol.">
        <title>Draft genome sequencing of the enigmatic yeast Saitoella complicata.</title>
        <authorList>
            <person name="Nishida H."/>
            <person name="Hamamoto M."/>
            <person name="Sugiyama J."/>
        </authorList>
    </citation>
    <scope>NUCLEOTIDE SEQUENCE [LARGE SCALE GENOMIC DNA]</scope>
    <source>
        <strain evidence="2 3">NRRL Y-17804</strain>
    </source>
</reference>
<organism evidence="2 3">
    <name type="scientific">Saitoella complicata (strain BCRC 22490 / CBS 7301 / JCM 7358 / NBRC 10748 / NRRL Y-17804)</name>
    <dbReference type="NCBI Taxonomy" id="698492"/>
    <lineage>
        <taxon>Eukaryota</taxon>
        <taxon>Fungi</taxon>
        <taxon>Dikarya</taxon>
        <taxon>Ascomycota</taxon>
        <taxon>Taphrinomycotina</taxon>
        <taxon>Taphrinomycotina incertae sedis</taxon>
        <taxon>Saitoella</taxon>
    </lineage>
</organism>
<feature type="compositionally biased region" description="Low complexity" evidence="1">
    <location>
        <begin position="107"/>
        <end position="117"/>
    </location>
</feature>
<evidence type="ECO:0000313" key="3">
    <source>
        <dbReference type="Proteomes" id="UP000033140"/>
    </source>
</evidence>
<dbReference type="InterPro" id="IPR018800">
    <property type="entry name" value="PRCC"/>
</dbReference>
<comment type="caution">
    <text evidence="2">The sequence shown here is derived from an EMBL/GenBank/DDBJ whole genome shotgun (WGS) entry which is preliminary data.</text>
</comment>
<dbReference type="Proteomes" id="UP000033140">
    <property type="component" value="Unassembled WGS sequence"/>
</dbReference>
<dbReference type="GO" id="GO:0005634">
    <property type="term" value="C:nucleus"/>
    <property type="evidence" value="ECO:0007669"/>
    <property type="project" value="TreeGrafter"/>
</dbReference>
<dbReference type="AlphaFoldDB" id="A0A0E9NGI8"/>
<dbReference type="EMBL" id="BACD03000017">
    <property type="protein sequence ID" value="GAO48816.1"/>
    <property type="molecule type" value="Genomic_DNA"/>
</dbReference>
<feature type="region of interest" description="Disordered" evidence="1">
    <location>
        <begin position="1"/>
        <end position="181"/>
    </location>
</feature>
<keyword evidence="3" id="KW-1185">Reference proteome</keyword>
<dbReference type="STRING" id="698492.A0A0E9NGI8"/>
<accession>A0A0E9NGI8</accession>
<name>A0A0E9NGI8_SAICN</name>